<gene>
    <name evidence="13" type="ORF">EEDITHA_LOCUS15198</name>
</gene>
<evidence type="ECO:0000256" key="10">
    <source>
        <dbReference type="RuleBase" id="RU363034"/>
    </source>
</evidence>
<dbReference type="CDD" id="cd00190">
    <property type="entry name" value="Tryp_SPc"/>
    <property type="match status" value="1"/>
</dbReference>
<feature type="domain" description="Peptidase S1" evidence="12">
    <location>
        <begin position="32"/>
        <end position="256"/>
    </location>
</feature>
<evidence type="ECO:0000256" key="11">
    <source>
        <dbReference type="SAM" id="SignalP"/>
    </source>
</evidence>
<evidence type="ECO:0000256" key="7">
    <source>
        <dbReference type="ARBA" id="ARBA00023157"/>
    </source>
</evidence>
<dbReference type="FunFam" id="2.40.10.10:FF:000047">
    <property type="entry name" value="Trypsin eta"/>
    <property type="match status" value="1"/>
</dbReference>
<comment type="catalytic activity">
    <reaction evidence="8">
        <text>Preferential cleavage: Arg-|-Xaa, Lys-|-Xaa.</text>
        <dbReference type="EC" id="3.4.21.4"/>
    </reaction>
</comment>
<dbReference type="EC" id="3.4.21.4" evidence="9"/>
<comment type="similarity">
    <text evidence="2">Belongs to the peptidase S1 family.</text>
</comment>
<keyword evidence="4 10" id="KW-0645">Protease</keyword>
<evidence type="ECO:0000256" key="5">
    <source>
        <dbReference type="ARBA" id="ARBA00022801"/>
    </source>
</evidence>
<dbReference type="InterPro" id="IPR009003">
    <property type="entry name" value="Peptidase_S1_PA"/>
</dbReference>
<dbReference type="Proteomes" id="UP001153954">
    <property type="component" value="Unassembled WGS sequence"/>
</dbReference>
<name>A0AAU9UM89_EUPED</name>
<evidence type="ECO:0000313" key="14">
    <source>
        <dbReference type="Proteomes" id="UP001153954"/>
    </source>
</evidence>
<evidence type="ECO:0000313" key="13">
    <source>
        <dbReference type="EMBL" id="CAH2100317.1"/>
    </source>
</evidence>
<dbReference type="InterPro" id="IPR050430">
    <property type="entry name" value="Peptidase_S1"/>
</dbReference>
<dbReference type="SMART" id="SM00020">
    <property type="entry name" value="Tryp_SPc"/>
    <property type="match status" value="1"/>
</dbReference>
<dbReference type="PANTHER" id="PTHR24276">
    <property type="entry name" value="POLYSERASE-RELATED"/>
    <property type="match status" value="1"/>
</dbReference>
<organism evidence="13 14">
    <name type="scientific">Euphydryas editha</name>
    <name type="common">Edith's checkerspot</name>
    <dbReference type="NCBI Taxonomy" id="104508"/>
    <lineage>
        <taxon>Eukaryota</taxon>
        <taxon>Metazoa</taxon>
        <taxon>Ecdysozoa</taxon>
        <taxon>Arthropoda</taxon>
        <taxon>Hexapoda</taxon>
        <taxon>Insecta</taxon>
        <taxon>Pterygota</taxon>
        <taxon>Neoptera</taxon>
        <taxon>Endopterygota</taxon>
        <taxon>Lepidoptera</taxon>
        <taxon>Glossata</taxon>
        <taxon>Ditrysia</taxon>
        <taxon>Papilionoidea</taxon>
        <taxon>Nymphalidae</taxon>
        <taxon>Nymphalinae</taxon>
        <taxon>Euphydryas</taxon>
    </lineage>
</organism>
<keyword evidence="11" id="KW-0732">Signal</keyword>
<dbReference type="InterPro" id="IPR033116">
    <property type="entry name" value="TRYPSIN_SER"/>
</dbReference>
<dbReference type="EMBL" id="CAKOGL010000022">
    <property type="protein sequence ID" value="CAH2100317.1"/>
    <property type="molecule type" value="Genomic_DNA"/>
</dbReference>
<dbReference type="PROSITE" id="PS00135">
    <property type="entry name" value="TRYPSIN_SER"/>
    <property type="match status" value="1"/>
</dbReference>
<evidence type="ECO:0000256" key="2">
    <source>
        <dbReference type="ARBA" id="ARBA00007664"/>
    </source>
</evidence>
<evidence type="ECO:0000256" key="4">
    <source>
        <dbReference type="ARBA" id="ARBA00022670"/>
    </source>
</evidence>
<dbReference type="PROSITE" id="PS50240">
    <property type="entry name" value="TRYPSIN_DOM"/>
    <property type="match status" value="1"/>
</dbReference>
<dbReference type="AlphaFoldDB" id="A0AAU9UM89"/>
<keyword evidence="5 10" id="KW-0378">Hydrolase</keyword>
<dbReference type="GO" id="GO:0004252">
    <property type="term" value="F:serine-type endopeptidase activity"/>
    <property type="evidence" value="ECO:0007669"/>
    <property type="project" value="UniProtKB-EC"/>
</dbReference>
<dbReference type="PROSITE" id="PS00134">
    <property type="entry name" value="TRYPSIN_HIS"/>
    <property type="match status" value="1"/>
</dbReference>
<evidence type="ECO:0000256" key="9">
    <source>
        <dbReference type="ARBA" id="ARBA00038868"/>
    </source>
</evidence>
<evidence type="ECO:0000256" key="1">
    <source>
        <dbReference type="ARBA" id="ARBA00004613"/>
    </source>
</evidence>
<accession>A0AAU9UM89</accession>
<evidence type="ECO:0000259" key="12">
    <source>
        <dbReference type="PROSITE" id="PS50240"/>
    </source>
</evidence>
<comment type="subcellular location">
    <subcellularLocation>
        <location evidence="1">Secreted</location>
    </subcellularLocation>
</comment>
<protein>
    <recommendedName>
        <fullName evidence="9">trypsin</fullName>
        <ecNumber evidence="9">3.4.21.4</ecNumber>
    </recommendedName>
</protein>
<dbReference type="PRINTS" id="PR00722">
    <property type="entry name" value="CHYMOTRYPSIN"/>
</dbReference>
<dbReference type="Pfam" id="PF00089">
    <property type="entry name" value="Trypsin"/>
    <property type="match status" value="1"/>
</dbReference>
<sequence length="259" mass="28173">MTFLVLTICLGLFCYSEGFLLPKYFDEPIPRIVGGEDAAEGSVPYQASLRSIFNSHFCGGSIISDKWILTAAHCTVSQSEYTMSVVVGTNRLLSGGKKYSVNKIIVHEDYDGLLIINDVSVVQVVGTIEFNDRVKPIKMPDEDTLGGADLILTGWGRLSYPGSLPDKLQTINLTALSVDDCQKIYSGVVSPSVQETQICSLTKRGEGACHGDSGGPLVEGDRVVGIVSWGMPCAKGYPDVYTRVFAFKNWIEEKTNITE</sequence>
<dbReference type="InterPro" id="IPR043504">
    <property type="entry name" value="Peptidase_S1_PA_chymotrypsin"/>
</dbReference>
<dbReference type="GO" id="GO:0016485">
    <property type="term" value="P:protein processing"/>
    <property type="evidence" value="ECO:0007669"/>
    <property type="project" value="UniProtKB-ARBA"/>
</dbReference>
<dbReference type="GO" id="GO:0005576">
    <property type="term" value="C:extracellular region"/>
    <property type="evidence" value="ECO:0007669"/>
    <property type="project" value="UniProtKB-SubCell"/>
</dbReference>
<feature type="signal peptide" evidence="11">
    <location>
        <begin position="1"/>
        <end position="18"/>
    </location>
</feature>
<dbReference type="PANTHER" id="PTHR24276:SF96">
    <property type="entry name" value="PEPTIDASE S1 DOMAIN-CONTAINING PROTEIN"/>
    <property type="match status" value="1"/>
</dbReference>
<dbReference type="Gene3D" id="2.40.10.10">
    <property type="entry name" value="Trypsin-like serine proteases"/>
    <property type="match status" value="2"/>
</dbReference>
<dbReference type="SUPFAM" id="SSF50494">
    <property type="entry name" value="Trypsin-like serine proteases"/>
    <property type="match status" value="1"/>
</dbReference>
<reference evidence="13" key="1">
    <citation type="submission" date="2022-03" db="EMBL/GenBank/DDBJ databases">
        <authorList>
            <person name="Tunstrom K."/>
        </authorList>
    </citation>
    <scope>NUCLEOTIDE SEQUENCE</scope>
</reference>
<keyword evidence="6 10" id="KW-0720">Serine protease</keyword>
<dbReference type="InterPro" id="IPR001314">
    <property type="entry name" value="Peptidase_S1A"/>
</dbReference>
<evidence type="ECO:0000256" key="3">
    <source>
        <dbReference type="ARBA" id="ARBA00022525"/>
    </source>
</evidence>
<evidence type="ECO:0000256" key="8">
    <source>
        <dbReference type="ARBA" id="ARBA00036320"/>
    </source>
</evidence>
<dbReference type="InterPro" id="IPR001254">
    <property type="entry name" value="Trypsin_dom"/>
</dbReference>
<dbReference type="InterPro" id="IPR018114">
    <property type="entry name" value="TRYPSIN_HIS"/>
</dbReference>
<keyword evidence="3" id="KW-0964">Secreted</keyword>
<keyword evidence="7" id="KW-1015">Disulfide bond</keyword>
<feature type="chain" id="PRO_5043460043" description="trypsin" evidence="11">
    <location>
        <begin position="19"/>
        <end position="259"/>
    </location>
</feature>
<proteinExistence type="inferred from homology"/>
<keyword evidence="14" id="KW-1185">Reference proteome</keyword>
<comment type="caution">
    <text evidence="13">The sequence shown here is derived from an EMBL/GenBank/DDBJ whole genome shotgun (WGS) entry which is preliminary data.</text>
</comment>
<evidence type="ECO:0000256" key="6">
    <source>
        <dbReference type="ARBA" id="ARBA00022825"/>
    </source>
</evidence>